<dbReference type="Pfam" id="PF01812">
    <property type="entry name" value="5-FTHF_cyc-lig"/>
    <property type="match status" value="1"/>
</dbReference>
<feature type="binding site" evidence="4">
    <location>
        <begin position="12"/>
        <end position="16"/>
    </location>
    <ligand>
        <name>ATP</name>
        <dbReference type="ChEBI" id="CHEBI:30616"/>
    </ligand>
</feature>
<keyword evidence="5" id="KW-0479">Metal-binding</keyword>
<dbReference type="NCBIfam" id="TIGR02727">
    <property type="entry name" value="MTHFS_bact"/>
    <property type="match status" value="1"/>
</dbReference>
<dbReference type="InterPro" id="IPR037171">
    <property type="entry name" value="NagB/RpiA_transferase-like"/>
</dbReference>
<dbReference type="GO" id="GO:0005524">
    <property type="term" value="F:ATP binding"/>
    <property type="evidence" value="ECO:0007669"/>
    <property type="project" value="UniProtKB-KW"/>
</dbReference>
<dbReference type="EC" id="6.3.3.2" evidence="5"/>
<dbReference type="EMBL" id="AP019755">
    <property type="protein sequence ID" value="BBL34089.1"/>
    <property type="molecule type" value="Genomic_DNA"/>
</dbReference>
<dbReference type="InterPro" id="IPR002698">
    <property type="entry name" value="FTHF_cligase"/>
</dbReference>
<sequence length="212" mass="23892">MNDINVTTQDWKKQQRMRLRKLRLGISATQRAQWSHAITLALLKGFPVFERQRIGFYWPYQGEYDPIPAMAHLHTRGATLALPKVIGKNTPLRFIKWWPEAVMSQGKYGISFPANTQEIAIDSLIVPLLGFDEQGYRLGYGSGYFDRTLAAMNPPPLTVGVAFEALRLPTIHPQPHDIPMDYIVTEQSIFLRTSSGLTPLPIADCASRNQGV</sequence>
<dbReference type="PIRSF" id="PIRSF006806">
    <property type="entry name" value="FTHF_cligase"/>
    <property type="match status" value="1"/>
</dbReference>
<keyword evidence="3 4" id="KW-0067">ATP-binding</keyword>
<evidence type="ECO:0000313" key="7">
    <source>
        <dbReference type="Proteomes" id="UP000316473"/>
    </source>
</evidence>
<name>A0A4Y1YK56_9PROT</name>
<dbReference type="GO" id="GO:0009396">
    <property type="term" value="P:folic acid-containing compound biosynthetic process"/>
    <property type="evidence" value="ECO:0007669"/>
    <property type="project" value="TreeGrafter"/>
</dbReference>
<gene>
    <name evidence="6" type="ORF">Nstercoris_00318</name>
</gene>
<comment type="similarity">
    <text evidence="1 5">Belongs to the 5-formyltetrahydrofolate cyclo-ligase family.</text>
</comment>
<proteinExistence type="inferred from homology"/>
<evidence type="ECO:0000256" key="2">
    <source>
        <dbReference type="ARBA" id="ARBA00022741"/>
    </source>
</evidence>
<evidence type="ECO:0000256" key="1">
    <source>
        <dbReference type="ARBA" id="ARBA00010638"/>
    </source>
</evidence>
<evidence type="ECO:0000256" key="5">
    <source>
        <dbReference type="RuleBase" id="RU361279"/>
    </source>
</evidence>
<accession>A0A4Y1YK56</accession>
<keyword evidence="7" id="KW-1185">Reference proteome</keyword>
<dbReference type="KEGG" id="nst:Nstercoris_00318"/>
<dbReference type="PANTHER" id="PTHR23407">
    <property type="entry name" value="ATPASE INHIBITOR/5-FORMYLTETRAHYDROFOLATE CYCLO-LIGASE"/>
    <property type="match status" value="1"/>
</dbReference>
<comment type="cofactor">
    <cofactor evidence="5">
        <name>Mg(2+)</name>
        <dbReference type="ChEBI" id="CHEBI:18420"/>
    </cofactor>
</comment>
<evidence type="ECO:0000313" key="6">
    <source>
        <dbReference type="EMBL" id="BBL34089.1"/>
    </source>
</evidence>
<dbReference type="GO" id="GO:0030272">
    <property type="term" value="F:5-formyltetrahydrofolate cyclo-ligase activity"/>
    <property type="evidence" value="ECO:0007669"/>
    <property type="project" value="UniProtKB-EC"/>
</dbReference>
<dbReference type="AlphaFoldDB" id="A0A4Y1YK56"/>
<keyword evidence="6" id="KW-0436">Ligase</keyword>
<comment type="catalytic activity">
    <reaction evidence="5">
        <text>(6S)-5-formyl-5,6,7,8-tetrahydrofolate + ATP = (6R)-5,10-methenyltetrahydrofolate + ADP + phosphate</text>
        <dbReference type="Rhea" id="RHEA:10488"/>
        <dbReference type="ChEBI" id="CHEBI:30616"/>
        <dbReference type="ChEBI" id="CHEBI:43474"/>
        <dbReference type="ChEBI" id="CHEBI:57455"/>
        <dbReference type="ChEBI" id="CHEBI:57457"/>
        <dbReference type="ChEBI" id="CHEBI:456216"/>
        <dbReference type="EC" id="6.3.3.2"/>
    </reaction>
</comment>
<dbReference type="PANTHER" id="PTHR23407:SF1">
    <property type="entry name" value="5-FORMYLTETRAHYDROFOLATE CYCLO-LIGASE"/>
    <property type="match status" value="1"/>
</dbReference>
<keyword evidence="5" id="KW-0460">Magnesium</keyword>
<keyword evidence="2 4" id="KW-0547">Nucleotide-binding</keyword>
<dbReference type="Proteomes" id="UP000316473">
    <property type="component" value="Chromosome"/>
</dbReference>
<reference evidence="6 7" key="1">
    <citation type="submission" date="2019-06" db="EMBL/GenBank/DDBJ databases">
        <title>Nitrosomonas stercoris KYUHI-S whole genome shotgun sequence.</title>
        <authorList>
            <person name="Nakagawa T."/>
            <person name="Tsuchiya Y."/>
            <person name="Takahashi R."/>
        </authorList>
    </citation>
    <scope>NUCLEOTIDE SEQUENCE [LARGE SCALE GENOMIC DNA]</scope>
    <source>
        <strain evidence="6 7">KYUHI-S</strain>
    </source>
</reference>
<evidence type="ECO:0000256" key="3">
    <source>
        <dbReference type="ARBA" id="ARBA00022840"/>
    </source>
</evidence>
<dbReference type="GO" id="GO:0035999">
    <property type="term" value="P:tetrahydrofolate interconversion"/>
    <property type="evidence" value="ECO:0007669"/>
    <property type="project" value="TreeGrafter"/>
</dbReference>
<evidence type="ECO:0000256" key="4">
    <source>
        <dbReference type="PIRSR" id="PIRSR006806-1"/>
    </source>
</evidence>
<dbReference type="GO" id="GO:0046872">
    <property type="term" value="F:metal ion binding"/>
    <property type="evidence" value="ECO:0007669"/>
    <property type="project" value="UniProtKB-KW"/>
</dbReference>
<organism evidence="6 7">
    <name type="scientific">Nitrosomonas stercoris</name>
    <dbReference type="NCBI Taxonomy" id="1444684"/>
    <lineage>
        <taxon>Bacteria</taxon>
        <taxon>Pseudomonadati</taxon>
        <taxon>Pseudomonadota</taxon>
        <taxon>Betaproteobacteria</taxon>
        <taxon>Nitrosomonadales</taxon>
        <taxon>Nitrosomonadaceae</taxon>
        <taxon>Nitrosomonas</taxon>
    </lineage>
</organism>
<feature type="binding site" evidence="4">
    <location>
        <position position="63"/>
    </location>
    <ligand>
        <name>substrate</name>
    </ligand>
</feature>
<protein>
    <recommendedName>
        <fullName evidence="5">5-formyltetrahydrofolate cyclo-ligase</fullName>
        <ecNumber evidence="5">6.3.3.2</ecNumber>
    </recommendedName>
</protein>
<dbReference type="SUPFAM" id="SSF100950">
    <property type="entry name" value="NagB/RpiA/CoA transferase-like"/>
    <property type="match status" value="1"/>
</dbReference>
<dbReference type="InterPro" id="IPR024185">
    <property type="entry name" value="FTHF_cligase-like_sf"/>
</dbReference>
<dbReference type="Gene3D" id="3.40.50.10420">
    <property type="entry name" value="NagB/RpiA/CoA transferase-like"/>
    <property type="match status" value="1"/>
</dbReference>